<dbReference type="AlphaFoldDB" id="A0A9P6EJW8"/>
<feature type="compositionally biased region" description="Low complexity" evidence="1">
    <location>
        <begin position="168"/>
        <end position="186"/>
    </location>
</feature>
<feature type="compositionally biased region" description="Pro residues" evidence="1">
    <location>
        <begin position="217"/>
        <end position="234"/>
    </location>
</feature>
<feature type="region of interest" description="Disordered" evidence="1">
    <location>
        <begin position="455"/>
        <end position="485"/>
    </location>
</feature>
<feature type="region of interest" description="Disordered" evidence="1">
    <location>
        <begin position="138"/>
        <end position="186"/>
    </location>
</feature>
<feature type="compositionally biased region" description="Polar residues" evidence="1">
    <location>
        <begin position="207"/>
        <end position="216"/>
    </location>
</feature>
<dbReference type="OrthoDB" id="4980495at2759"/>
<evidence type="ECO:0000256" key="1">
    <source>
        <dbReference type="SAM" id="MobiDB-lite"/>
    </source>
</evidence>
<feature type="compositionally biased region" description="Basic residues" evidence="1">
    <location>
        <begin position="374"/>
        <end position="392"/>
    </location>
</feature>
<proteinExistence type="predicted"/>
<feature type="compositionally biased region" description="Low complexity" evidence="1">
    <location>
        <begin position="138"/>
        <end position="148"/>
    </location>
</feature>
<accession>A0A9P6EJW8</accession>
<feature type="compositionally biased region" description="Polar residues" evidence="1">
    <location>
        <begin position="149"/>
        <end position="167"/>
    </location>
</feature>
<feature type="region of interest" description="Disordered" evidence="1">
    <location>
        <begin position="374"/>
        <end position="412"/>
    </location>
</feature>
<sequence length="644" mass="69119">MSSDPRVHKPRLPKAYTDQQLAFLKGHLPEFEARSQGSIRGDAKKFALEKAQDFIQRFGLPDEFIGVEEPDSRFKEQIYNWFKNTVGRTRRKLEGRPRSAKKAAERAALAAAATRSPTHDLSQWNSAAAAHAAHAASSSGMGSSSVVSYHTQDVNNSPTINHPSISVTTTNGPQQQGPTPAQSGGQLISPIQYTSIQQTTSSSIGTALNTPVTSHAQPPPPPPPPQQQHTPGPPQHSTLGSLALAVITEGNLRDAFSQGLDAPSIANMIQTFVASNPGPIPLVPVVEALFEAISGESGGQGPSSSNVSGSREPFSYVKLYCDASSYFPPAIMHAGVSGPMAGPRALQMQIRKNSVWIPSSHFFMSNVGVASPMHHHSHLGHPHSHMSPHSHHALTGPASRGAPGHSSMTSTLSLSDEMHRIALDRQRRKDHIQWARIHAAALELDMLVTGRVEIDPTNGMGNQQHHGHTHNPHGHTHNGHATHSVSHNHPHALAHQHHNHDMNAMSGISSMSSLSPMAGGGSGGVGSINGISPSNASSTITSVTSMSGTSGYSYAMGRAFSEMTARDAVWEADEVEWVAGICVLRAVIRTAMLGDRKQRDDYDELLRAYEGRWKEIKDEARQALVAEVLLSAKDELSRLDNSLS</sequence>
<organism evidence="2 3">
    <name type="scientific">Crepidotus variabilis</name>
    <dbReference type="NCBI Taxonomy" id="179855"/>
    <lineage>
        <taxon>Eukaryota</taxon>
        <taxon>Fungi</taxon>
        <taxon>Dikarya</taxon>
        <taxon>Basidiomycota</taxon>
        <taxon>Agaricomycotina</taxon>
        <taxon>Agaricomycetes</taxon>
        <taxon>Agaricomycetidae</taxon>
        <taxon>Agaricales</taxon>
        <taxon>Agaricineae</taxon>
        <taxon>Crepidotaceae</taxon>
        <taxon>Crepidotus</taxon>
    </lineage>
</organism>
<feature type="compositionally biased region" description="Polar residues" evidence="1">
    <location>
        <begin position="115"/>
        <end position="125"/>
    </location>
</feature>
<protein>
    <submittedName>
        <fullName evidence="2">Uncharacterized protein</fullName>
    </submittedName>
</protein>
<comment type="caution">
    <text evidence="2">The sequence shown here is derived from an EMBL/GenBank/DDBJ whole genome shotgun (WGS) entry which is preliminary data.</text>
</comment>
<evidence type="ECO:0000313" key="3">
    <source>
        <dbReference type="Proteomes" id="UP000807306"/>
    </source>
</evidence>
<feature type="compositionally biased region" description="Basic and acidic residues" evidence="1">
    <location>
        <begin position="92"/>
        <end position="105"/>
    </location>
</feature>
<feature type="region of interest" description="Disordered" evidence="1">
    <location>
        <begin position="198"/>
        <end position="238"/>
    </location>
</feature>
<name>A0A9P6EJW8_9AGAR</name>
<evidence type="ECO:0000313" key="2">
    <source>
        <dbReference type="EMBL" id="KAF9530230.1"/>
    </source>
</evidence>
<feature type="region of interest" description="Disordered" evidence="1">
    <location>
        <begin position="92"/>
        <end position="126"/>
    </location>
</feature>
<gene>
    <name evidence="2" type="ORF">CPB83DRAFT_851213</name>
</gene>
<dbReference type="EMBL" id="MU157841">
    <property type="protein sequence ID" value="KAF9530230.1"/>
    <property type="molecule type" value="Genomic_DNA"/>
</dbReference>
<dbReference type="Proteomes" id="UP000807306">
    <property type="component" value="Unassembled WGS sequence"/>
</dbReference>
<feature type="compositionally biased region" description="Basic residues" evidence="1">
    <location>
        <begin position="465"/>
        <end position="485"/>
    </location>
</feature>
<keyword evidence="3" id="KW-1185">Reference proteome</keyword>
<reference evidence="2" key="1">
    <citation type="submission" date="2020-11" db="EMBL/GenBank/DDBJ databases">
        <authorList>
            <consortium name="DOE Joint Genome Institute"/>
            <person name="Ahrendt S."/>
            <person name="Riley R."/>
            <person name="Andreopoulos W."/>
            <person name="Labutti K."/>
            <person name="Pangilinan J."/>
            <person name="Ruiz-Duenas F.J."/>
            <person name="Barrasa J.M."/>
            <person name="Sanchez-Garcia M."/>
            <person name="Camarero S."/>
            <person name="Miyauchi S."/>
            <person name="Serrano A."/>
            <person name="Linde D."/>
            <person name="Babiker R."/>
            <person name="Drula E."/>
            <person name="Ayuso-Fernandez I."/>
            <person name="Pacheco R."/>
            <person name="Padilla G."/>
            <person name="Ferreira P."/>
            <person name="Barriuso J."/>
            <person name="Kellner H."/>
            <person name="Castanera R."/>
            <person name="Alfaro M."/>
            <person name="Ramirez L."/>
            <person name="Pisabarro A.G."/>
            <person name="Kuo A."/>
            <person name="Tritt A."/>
            <person name="Lipzen A."/>
            <person name="He G."/>
            <person name="Yan M."/>
            <person name="Ng V."/>
            <person name="Cullen D."/>
            <person name="Martin F."/>
            <person name="Rosso M.-N."/>
            <person name="Henrissat B."/>
            <person name="Hibbett D."/>
            <person name="Martinez A.T."/>
            <person name="Grigoriev I.V."/>
        </authorList>
    </citation>
    <scope>NUCLEOTIDE SEQUENCE</scope>
    <source>
        <strain evidence="2">CBS 506.95</strain>
    </source>
</reference>